<dbReference type="EMBL" id="CABFNO020001248">
    <property type="protein sequence ID" value="CAG9974751.1"/>
    <property type="molecule type" value="Genomic_DNA"/>
</dbReference>
<sequence length="844" mass="93632">MPESDEVPKSQKPRRPHDTNRRRAPRACRPALATPSLARQLIVLSPSCDGCRKVKERCEGGMPCRRCTHLKRPCVFSGATSKFATAGGDEPVPGSGVTAAPRPISEQTPEELQQLVGNLQRIVSHYVGNINLDADGLKRLADAVSQGLPPHEASRDDGITYSSSDSADDVKLDDITVQPLENNVTHYSGEFSHWNFSMRIKNWIDQSGPYRTDAPDAPKIREFYRIEELQSPSDASKLLSSCPPRGIADFLTRVFFNHAESNYFFIDRTWLNRKLDVIYDSPSSLTQRDVPTLCIVFMVFAVGTQYAYLDCRTSNGGREDQNMFSEDNVGVTLYQDACRLLPDVITIASLESVQACLLIGLYTLPLDPSGISWVYLNLASKVAIQNGMHRKAPDQALHPYTSETRNRVWWTLYLLEKRVGTLHGRPLSISSGEMDADWPVERPEIWPGSPPTNTSFLIATLHLGEFLGQVSKEIARFKTQNKQITLDVLTRLVKIKEDLHKWWQCLPDNVSYPGLMAGMPVPRAALHLRLEFCMVRMYAGRLFIVPTNKPTDSLVPSSSHSATDEPSPRTKVASQTSQQRRQLLVADCVDAALFVVDTCRLLNNSMGLARASYTEFSTLRIALLVILSQFLAKRNRTDYLRQPLWEGLQMLKSMSNWGASARFDASLIEAFEHAIARMEDGNNQVQASSQAVESSYEMFKRWESAWKTGSSMKVQPAPTDHSSTGVPEELAAASFSTGSALPPLDTTPGGTAWGADPGTVARLRPDSADTSVPPDTASTFGIDWNYSTMPVLEGLSAMLEEGYGFGVDMDGNPHPQQHHQQQHPQYHPRHHQGHQGATGRPDVG</sequence>
<evidence type="ECO:0000313" key="6">
    <source>
        <dbReference type="Proteomes" id="UP000754883"/>
    </source>
</evidence>
<feature type="region of interest" description="Disordered" evidence="3">
    <location>
        <begin position="734"/>
        <end position="776"/>
    </location>
</feature>
<dbReference type="AlphaFoldDB" id="A0A9N9U2B5"/>
<organism evidence="5 6">
    <name type="scientific">Clonostachys byssicola</name>
    <dbReference type="NCBI Taxonomy" id="160290"/>
    <lineage>
        <taxon>Eukaryota</taxon>
        <taxon>Fungi</taxon>
        <taxon>Dikarya</taxon>
        <taxon>Ascomycota</taxon>
        <taxon>Pezizomycotina</taxon>
        <taxon>Sordariomycetes</taxon>
        <taxon>Hypocreomycetidae</taxon>
        <taxon>Hypocreales</taxon>
        <taxon>Bionectriaceae</taxon>
        <taxon>Clonostachys</taxon>
    </lineage>
</organism>
<dbReference type="CDD" id="cd12148">
    <property type="entry name" value="fungal_TF_MHR"/>
    <property type="match status" value="1"/>
</dbReference>
<keyword evidence="6" id="KW-1185">Reference proteome</keyword>
<reference evidence="6" key="1">
    <citation type="submission" date="2019-06" db="EMBL/GenBank/DDBJ databases">
        <authorList>
            <person name="Broberg M."/>
        </authorList>
    </citation>
    <scope>NUCLEOTIDE SEQUENCE [LARGE SCALE GENOMIC DNA]</scope>
</reference>
<dbReference type="InterPro" id="IPR007219">
    <property type="entry name" value="XnlR_reg_dom"/>
</dbReference>
<dbReference type="SMART" id="SM00906">
    <property type="entry name" value="Fungal_trans"/>
    <property type="match status" value="1"/>
</dbReference>
<reference evidence="5 6" key="2">
    <citation type="submission" date="2021-10" db="EMBL/GenBank/DDBJ databases">
        <authorList>
            <person name="Piombo E."/>
        </authorList>
    </citation>
    <scope>NUCLEOTIDE SEQUENCE [LARGE SCALE GENOMIC DNA]</scope>
</reference>
<evidence type="ECO:0000256" key="3">
    <source>
        <dbReference type="SAM" id="MobiDB-lite"/>
    </source>
</evidence>
<dbReference type="Proteomes" id="UP000754883">
    <property type="component" value="Unassembled WGS sequence"/>
</dbReference>
<comment type="caution">
    <text evidence="5">The sequence shown here is derived from an EMBL/GenBank/DDBJ whole genome shotgun (WGS) entry which is preliminary data.</text>
</comment>
<feature type="region of interest" description="Disordered" evidence="3">
    <location>
        <begin position="551"/>
        <end position="576"/>
    </location>
</feature>
<dbReference type="PANTHER" id="PTHR46910:SF23">
    <property type="entry name" value="THIAMINE REPRESSIBLE GENES REGULATORY PROTEIN THI1"/>
    <property type="match status" value="1"/>
</dbReference>
<evidence type="ECO:0000313" key="5">
    <source>
        <dbReference type="EMBL" id="CAG9974751.1"/>
    </source>
</evidence>
<dbReference type="InterPro" id="IPR001138">
    <property type="entry name" value="Zn2Cys6_DnaBD"/>
</dbReference>
<gene>
    <name evidence="5" type="ORF">CBYS24578_00016278</name>
</gene>
<dbReference type="PANTHER" id="PTHR46910">
    <property type="entry name" value="TRANSCRIPTION FACTOR PDR1"/>
    <property type="match status" value="1"/>
</dbReference>
<dbReference type="Pfam" id="PF04082">
    <property type="entry name" value="Fungal_trans"/>
    <property type="match status" value="1"/>
</dbReference>
<dbReference type="GO" id="GO:0006351">
    <property type="term" value="P:DNA-templated transcription"/>
    <property type="evidence" value="ECO:0007669"/>
    <property type="project" value="InterPro"/>
</dbReference>
<feature type="region of interest" description="Disordered" evidence="3">
    <location>
        <begin position="806"/>
        <end position="844"/>
    </location>
</feature>
<feature type="region of interest" description="Disordered" evidence="3">
    <location>
        <begin position="1"/>
        <end position="29"/>
    </location>
</feature>
<name>A0A9N9U2B5_9HYPO</name>
<dbReference type="GO" id="GO:0003677">
    <property type="term" value="F:DNA binding"/>
    <property type="evidence" value="ECO:0007669"/>
    <property type="project" value="InterPro"/>
</dbReference>
<dbReference type="InterPro" id="IPR036864">
    <property type="entry name" value="Zn2-C6_fun-type_DNA-bd_sf"/>
</dbReference>
<dbReference type="Pfam" id="PF00172">
    <property type="entry name" value="Zn_clus"/>
    <property type="match status" value="1"/>
</dbReference>
<dbReference type="Gene3D" id="4.10.240.10">
    <property type="entry name" value="Zn(2)-C6 fungal-type DNA-binding domain"/>
    <property type="match status" value="1"/>
</dbReference>
<dbReference type="GO" id="GO:0008270">
    <property type="term" value="F:zinc ion binding"/>
    <property type="evidence" value="ECO:0007669"/>
    <property type="project" value="InterPro"/>
</dbReference>
<dbReference type="SMART" id="SM00066">
    <property type="entry name" value="GAL4"/>
    <property type="match status" value="1"/>
</dbReference>
<accession>A0A9N9U2B5</accession>
<dbReference type="GO" id="GO:0000981">
    <property type="term" value="F:DNA-binding transcription factor activity, RNA polymerase II-specific"/>
    <property type="evidence" value="ECO:0007669"/>
    <property type="project" value="InterPro"/>
</dbReference>
<dbReference type="InterPro" id="IPR050987">
    <property type="entry name" value="AtrR-like"/>
</dbReference>
<feature type="compositionally biased region" description="Polar residues" evidence="3">
    <location>
        <begin position="551"/>
        <end position="561"/>
    </location>
</feature>
<dbReference type="SUPFAM" id="SSF57701">
    <property type="entry name" value="Zn2/Cys6 DNA-binding domain"/>
    <property type="match status" value="1"/>
</dbReference>
<protein>
    <recommendedName>
        <fullName evidence="4">Zn(2)-C6 fungal-type domain-containing protein</fullName>
    </recommendedName>
</protein>
<dbReference type="OrthoDB" id="3921198at2759"/>
<evidence type="ECO:0000256" key="1">
    <source>
        <dbReference type="ARBA" id="ARBA00022723"/>
    </source>
</evidence>
<proteinExistence type="predicted"/>
<dbReference type="PROSITE" id="PS50048">
    <property type="entry name" value="ZN2_CY6_FUNGAL_2"/>
    <property type="match status" value="1"/>
</dbReference>
<evidence type="ECO:0000256" key="2">
    <source>
        <dbReference type="ARBA" id="ARBA00023242"/>
    </source>
</evidence>
<dbReference type="CDD" id="cd00067">
    <property type="entry name" value="GAL4"/>
    <property type="match status" value="1"/>
</dbReference>
<feature type="compositionally biased region" description="Basic residues" evidence="3">
    <location>
        <begin position="816"/>
        <end position="833"/>
    </location>
</feature>
<keyword evidence="2" id="KW-0539">Nucleus</keyword>
<keyword evidence="1" id="KW-0479">Metal-binding</keyword>
<evidence type="ECO:0000259" key="4">
    <source>
        <dbReference type="PROSITE" id="PS50048"/>
    </source>
</evidence>
<dbReference type="PROSITE" id="PS00463">
    <property type="entry name" value="ZN2_CY6_FUNGAL_1"/>
    <property type="match status" value="1"/>
</dbReference>
<feature type="domain" description="Zn(2)-C6 fungal-type" evidence="4">
    <location>
        <begin position="47"/>
        <end position="76"/>
    </location>
</feature>